<dbReference type="InterPro" id="IPR017740">
    <property type="entry name" value="TssA-like"/>
</dbReference>
<evidence type="ECO:0000313" key="4">
    <source>
        <dbReference type="Proteomes" id="UP000184159"/>
    </source>
</evidence>
<keyword evidence="4" id="KW-1185">Reference proteome</keyword>
<gene>
    <name evidence="3" type="ORF">SAMN02745781_00309</name>
</gene>
<organism evidence="3 4">
    <name type="scientific">Vibrio gazogenes DSM 21264 = NBRC 103151</name>
    <dbReference type="NCBI Taxonomy" id="1123492"/>
    <lineage>
        <taxon>Bacteria</taxon>
        <taxon>Pseudomonadati</taxon>
        <taxon>Pseudomonadota</taxon>
        <taxon>Gammaproteobacteria</taxon>
        <taxon>Vibrionales</taxon>
        <taxon>Vibrionaceae</taxon>
        <taxon>Vibrio</taxon>
    </lineage>
</organism>
<dbReference type="InterPro" id="IPR010657">
    <property type="entry name" value="ImpA_N"/>
</dbReference>
<dbReference type="RefSeq" id="WP_072954687.1">
    <property type="nucleotide sequence ID" value="NZ_FQUH01000001.1"/>
</dbReference>
<dbReference type="NCBIfam" id="TIGR03363">
    <property type="entry name" value="VI_chp_8"/>
    <property type="match status" value="1"/>
</dbReference>
<dbReference type="PANTHER" id="PTHR37951:SF1">
    <property type="entry name" value="TYPE VI SECRETION SYSTEM COMPONENT TSSA1"/>
    <property type="match status" value="1"/>
</dbReference>
<feature type="compositionally biased region" description="Gly residues" evidence="1">
    <location>
        <begin position="296"/>
        <end position="308"/>
    </location>
</feature>
<proteinExistence type="predicted"/>
<feature type="region of interest" description="Disordered" evidence="1">
    <location>
        <begin position="276"/>
        <end position="311"/>
    </location>
</feature>
<feature type="domain" description="ImpA N-terminal" evidence="2">
    <location>
        <begin position="33"/>
        <end position="149"/>
    </location>
</feature>
<dbReference type="AlphaFoldDB" id="A0A1M4TGN5"/>
<evidence type="ECO:0000256" key="1">
    <source>
        <dbReference type="SAM" id="MobiDB-lite"/>
    </source>
</evidence>
<dbReference type="PANTHER" id="PTHR37951">
    <property type="entry name" value="CYTOPLASMIC PROTEIN-RELATED"/>
    <property type="match status" value="1"/>
</dbReference>
<accession>A0A1M4TGN5</accession>
<reference evidence="4" key="1">
    <citation type="submission" date="2016-11" db="EMBL/GenBank/DDBJ databases">
        <authorList>
            <person name="Varghese N."/>
            <person name="Submissions S."/>
        </authorList>
    </citation>
    <scope>NUCLEOTIDE SEQUENCE [LARGE SCALE GENOMIC DNA]</scope>
    <source>
        <strain evidence="4">DSM 21264</strain>
    </source>
</reference>
<evidence type="ECO:0000313" key="3">
    <source>
        <dbReference type="EMBL" id="SHE43467.1"/>
    </source>
</evidence>
<sequence>MTHIVNPHPSSTEAYIASHFGMTLDELLAPIGEHGVGESVRHNGVYFTIKEARQNDDPTLPMGVWTHDLKVADWALVKTTAIQALANKSKDLQLGIWLFEANLHLEGLAGIAPAAFLLQQLCMQYWDTMYPEMLDDDVEFRTNPLSWINNKLTLVVQSFPLTSAELDGEELSWNDWQNAQYYEKLQRQNKLKTPWQGATTQDFKQRLAATASDFLQEQRAHVVAAQQAINAFVDWLDEMLAAQSPTFSDFVGCLAQIETLWHQELQRRGISLSSSDDEAAGASLDQSGDAAHGEGDGGGGDDGQGGSSSGAIRTREDAFAALLRAADFLRRDDPHSIVPYLVYTACDWGNMSAPELYQEIFLRRSGQINVFDMMGIEPE</sequence>
<dbReference type="Proteomes" id="UP000184159">
    <property type="component" value="Unassembled WGS sequence"/>
</dbReference>
<dbReference type="EMBL" id="FQUH01000001">
    <property type="protein sequence ID" value="SHE43467.1"/>
    <property type="molecule type" value="Genomic_DNA"/>
</dbReference>
<evidence type="ECO:0000259" key="2">
    <source>
        <dbReference type="Pfam" id="PF06812"/>
    </source>
</evidence>
<name>A0A1M4TGN5_VIBGA</name>
<protein>
    <submittedName>
        <fullName evidence="3">Type VI secretion system protein ImpA</fullName>
    </submittedName>
</protein>
<dbReference type="Pfam" id="PF06812">
    <property type="entry name" value="ImpA_N"/>
    <property type="match status" value="1"/>
</dbReference>